<evidence type="ECO:0000259" key="2">
    <source>
        <dbReference type="Pfam" id="PF22905"/>
    </source>
</evidence>
<name>A0A7I7MUG5_9MYCO</name>
<accession>A0A7I7MUG5</accession>
<evidence type="ECO:0000313" key="3">
    <source>
        <dbReference type="EMBL" id="BBX75590.1"/>
    </source>
</evidence>
<dbReference type="KEGG" id="mshj:MSHI_34960"/>
<sequence>MRLRHISVPLLIGEAGGDPWAINNSLQAGRPAQISDLAQAFYDAGRCTTEASAAFDQARRRFEAAWNRENGDHPINDSAEVQRVAKSMGLQAVQLPRIAVDLETIAAALAQAQRSASGQIATLEAKLQRLDDEIGEALELEKNPHLTAADRSALDALISALEQQAIDDTKAAVGQLQSIRNGYSDILQDSLITLRIDGYDPAVIDALDAAQSPAESPIRPPLSQPLPEDPRRFAELWNRLTPAEKDWLYSQDHYIGNHDGMPAADRDHYNRLTLADELARAQTAAAQADALRAQHPDWAAGENIPHPNEPGAIFDDRLAYEAWQRRYDDARGRANSLPDLRAVDRAITGNPERRLLLLDTKNGRQARAAIAVGDPDTATHVSVTAPGLNTTVHGSIASMTEEATNLRTEALRQLSVTPGHEHDTVSAIAWIGYDAPQIPGWDDLGKSLAGGWDVSHDDLAQAGAQNLARFYDGLGAAHQGTPAHLTAIGHSYGSLTTGLALQEPGNHGVSDALFYGSPGIEAATPRQLQLGPGHVYAMETPDDPIQWTYDGKTLVHSLPSGLAQILGFGADATGTGDFGPNPATNPHFTRLATGPATVSDGHGGTLNLEGAHGHSDYPRPGSNNLPRTTGYNIAAVVAGLGDQAIRGQ</sequence>
<dbReference type="Pfam" id="PF22905">
    <property type="entry name" value="Hydro_N_hd"/>
    <property type="match status" value="1"/>
</dbReference>
<gene>
    <name evidence="3" type="ORF">MSHI_34960</name>
</gene>
<evidence type="ECO:0000313" key="4">
    <source>
        <dbReference type="Proteomes" id="UP000467236"/>
    </source>
</evidence>
<proteinExistence type="predicted"/>
<protein>
    <submittedName>
        <fullName evidence="3">Uncharacterized protein</fullName>
    </submittedName>
</protein>
<keyword evidence="4" id="KW-1185">Reference proteome</keyword>
<feature type="domain" description="Predicted hydrolase N-terminal" evidence="2">
    <location>
        <begin position="1"/>
        <end position="195"/>
    </location>
</feature>
<dbReference type="RefSeq" id="WP_083051968.1">
    <property type="nucleotide sequence ID" value="NZ_AP022575.1"/>
</dbReference>
<dbReference type="InterPro" id="IPR010427">
    <property type="entry name" value="DUF1023"/>
</dbReference>
<dbReference type="EMBL" id="AP022575">
    <property type="protein sequence ID" value="BBX75590.1"/>
    <property type="molecule type" value="Genomic_DNA"/>
</dbReference>
<dbReference type="AlphaFoldDB" id="A0A7I7MUG5"/>
<reference evidence="3 4" key="1">
    <citation type="journal article" date="2019" name="Emerg. Microbes Infect.">
        <title>Comprehensive subspecies identification of 175 nontuberculous mycobacteria species based on 7547 genomic profiles.</title>
        <authorList>
            <person name="Matsumoto Y."/>
            <person name="Kinjo T."/>
            <person name="Motooka D."/>
            <person name="Nabeya D."/>
            <person name="Jung N."/>
            <person name="Uechi K."/>
            <person name="Horii T."/>
            <person name="Iida T."/>
            <person name="Fujita J."/>
            <person name="Nakamura S."/>
        </authorList>
    </citation>
    <scope>NUCLEOTIDE SEQUENCE [LARGE SCALE GENOMIC DNA]</scope>
    <source>
        <strain evidence="3 4">JCM 14233</strain>
    </source>
</reference>
<dbReference type="InterPro" id="IPR054469">
    <property type="entry name" value="Pred_hydrolase_N"/>
</dbReference>
<dbReference type="OrthoDB" id="5969911at2"/>
<dbReference type="Pfam" id="PF06259">
    <property type="entry name" value="Abhydrolase_8"/>
    <property type="match status" value="1"/>
</dbReference>
<evidence type="ECO:0000259" key="1">
    <source>
        <dbReference type="Pfam" id="PF06259"/>
    </source>
</evidence>
<organism evidence="3 4">
    <name type="scientific">Mycobacterium shinjukuense</name>
    <dbReference type="NCBI Taxonomy" id="398694"/>
    <lineage>
        <taxon>Bacteria</taxon>
        <taxon>Bacillati</taxon>
        <taxon>Actinomycetota</taxon>
        <taxon>Actinomycetes</taxon>
        <taxon>Mycobacteriales</taxon>
        <taxon>Mycobacteriaceae</taxon>
        <taxon>Mycobacterium</taxon>
    </lineage>
</organism>
<dbReference type="Proteomes" id="UP000467236">
    <property type="component" value="Chromosome"/>
</dbReference>
<feature type="domain" description="DUF1023" evidence="1">
    <location>
        <begin position="364"/>
        <end position="546"/>
    </location>
</feature>